<reference evidence="3" key="1">
    <citation type="submission" date="2016-10" db="EMBL/GenBank/DDBJ databases">
        <authorList>
            <person name="Varghese N."/>
            <person name="Submissions S."/>
        </authorList>
    </citation>
    <scope>NUCLEOTIDE SEQUENCE [LARGE SCALE GENOMIC DNA]</scope>
    <source>
        <strain evidence="3">OK042</strain>
    </source>
</reference>
<accession>A0A1I3U0E1</accession>
<evidence type="ECO:0000256" key="1">
    <source>
        <dbReference type="SAM" id="SignalP"/>
    </source>
</evidence>
<proteinExistence type="predicted"/>
<dbReference type="RefSeq" id="WP_092268097.1">
    <property type="nucleotide sequence ID" value="NZ_FORT01000005.1"/>
</dbReference>
<evidence type="ECO:0000313" key="2">
    <source>
        <dbReference type="EMBL" id="SFJ77014.1"/>
    </source>
</evidence>
<feature type="chain" id="PRO_5011624332" evidence="1">
    <location>
        <begin position="25"/>
        <end position="286"/>
    </location>
</feature>
<protein>
    <submittedName>
        <fullName evidence="2">Uncharacterized protein</fullName>
    </submittedName>
</protein>
<keyword evidence="1" id="KW-0732">Signal</keyword>
<dbReference type="EMBL" id="FORT01000005">
    <property type="protein sequence ID" value="SFJ77014.1"/>
    <property type="molecule type" value="Genomic_DNA"/>
</dbReference>
<sequence length="286" mass="31928">MTRRLVPFFITLFSLLVYLTPAHAEGESGWDKQFQTKIHSWMDTIATRDAQFKLWQNAKTDVQTLGAGQHQWLVSISQNGKQVGYLVVGELPSPKGAEKFVLLEYGVGEYILFDDAFAPREIAAEPVYDGFASHWLLTQNPAAQMVNAKTGESYPTDFTANEAVMNSLSVDELAAEGQSLTQARVLRSEEASPFDQISWVYDLYSASDVSLGQLWQQQSEAGPVTLTVPMYHSRVLAPFVVGSLHLWNDQNAYVGVWDEGLRFVPYSYAHKVGTFHIKTAQAMPVQ</sequence>
<keyword evidence="3" id="KW-1185">Reference proteome</keyword>
<feature type="signal peptide" evidence="1">
    <location>
        <begin position="1"/>
        <end position="24"/>
    </location>
</feature>
<name>A0A1I3U0E1_9BACL</name>
<evidence type="ECO:0000313" key="3">
    <source>
        <dbReference type="Proteomes" id="UP000198915"/>
    </source>
</evidence>
<gene>
    <name evidence="2" type="ORF">SAMN05518846_105206</name>
</gene>
<dbReference type="Proteomes" id="UP000198915">
    <property type="component" value="Unassembled WGS sequence"/>
</dbReference>
<dbReference type="STRING" id="1884381.SAMN05518846_105206"/>
<organism evidence="2 3">
    <name type="scientific">Brevibacillus centrosporus</name>
    <dbReference type="NCBI Taxonomy" id="54910"/>
    <lineage>
        <taxon>Bacteria</taxon>
        <taxon>Bacillati</taxon>
        <taxon>Bacillota</taxon>
        <taxon>Bacilli</taxon>
        <taxon>Bacillales</taxon>
        <taxon>Paenibacillaceae</taxon>
        <taxon>Brevibacillus</taxon>
    </lineage>
</organism>
<dbReference type="AlphaFoldDB" id="A0A1I3U0E1"/>